<evidence type="ECO:0000259" key="12">
    <source>
        <dbReference type="PROSITE" id="PS50901"/>
    </source>
</evidence>
<feature type="transmembrane region" description="Helical" evidence="11">
    <location>
        <begin position="137"/>
        <end position="155"/>
    </location>
</feature>
<organism evidence="13 14">
    <name type="scientific">Nocardioides simplex</name>
    <name type="common">Arthrobacter simplex</name>
    <dbReference type="NCBI Taxonomy" id="2045"/>
    <lineage>
        <taxon>Bacteria</taxon>
        <taxon>Bacillati</taxon>
        <taxon>Actinomycetota</taxon>
        <taxon>Actinomycetes</taxon>
        <taxon>Propionibacteriales</taxon>
        <taxon>Nocardioidaceae</taxon>
        <taxon>Pimelobacter</taxon>
    </lineage>
</organism>
<evidence type="ECO:0000256" key="5">
    <source>
        <dbReference type="ARBA" id="ARBA00022741"/>
    </source>
</evidence>
<name>A0A7J5DSB4_NOCSI</name>
<dbReference type="InterPro" id="IPR023837">
    <property type="entry name" value="EccCb-like_Actinobacteria"/>
</dbReference>
<gene>
    <name evidence="13" type="primary">eccCa</name>
    <name evidence="13" type="ORF">F9L07_24665</name>
</gene>
<feature type="domain" description="FtsK" evidence="12">
    <location>
        <begin position="538"/>
        <end position="742"/>
    </location>
</feature>
<keyword evidence="3 11" id="KW-0812">Transmembrane</keyword>
<evidence type="ECO:0000256" key="2">
    <source>
        <dbReference type="ARBA" id="ARBA00022475"/>
    </source>
</evidence>
<sequence>MDGRPRFTAVVGRVTLFRAIHARRTLHLSSCPSHDRASTTGDTVTVGIQQGGAQGRRAAPVAPDPTAVPGSLTQRGSRGERPDLPSGQLQIQPPPQVQPNEGAAGVAMNAIPMLGSLGSIVLVAGLGNSGGNQGLRFIAAGMFLFATLGFIVVQIDRQRKQRQQQVSGSRTEYLRYLATVRKVARDAADQQRRALTWFHPAPAALPSIAEDRSRVWERSSSDPAFLQVRYGVCAQPLALELVPPESAPIDDVDPAAASALHRLLVVHRLQPDLPASLDLRAFDRVEVCGDEEEARSLARALLCSAATFQSPENLQIAVLANDHTLAHWDWVKWLPHAHSQHHNDAVGPARMVTTSLHDLAAMLPPDLTERPRFGADERAAIPHIILVTDGGELPPGNHLIPSDGLHGVTVVDLPARWGELDSPTALRLEIEDRVAGAAETAPDEVPLVAVRLRTEPVRAKGDQCGPATAEALARRLTPLFTPSAGAAVGEDAVDITAPTDFMDLLGLGDVRTFDPAAAWRPRPARDRLRVPIGVGDGAGPIHLDIKESAQQGMGPHGLVIGATGSGKSEFLRTLVLGLAMTHSPEQLNMVLVDFKGGATFAGMSEMPHVSAVITNLSQELTLVDRMQDALSGEMVRRQELLREAGNFASIRDYEKARTSGDPAAAGLAPLPSLFLVVDEFSEMLSAKPEFIDLFVAIGRLGRSLGLHLLLASQRLEEGRLRGLESHLSYRIGLRTFSAQESRAVLGVPDAYELPAVPGLGYLKPDPTTMTRFKAAYVSGPPEVGRRRVDRDSGGKLRGILPFTISEVQTFDEPERDEGAAAAPAAASESGETLLGVAVRRMEGQGPAAHQVWLPPLDQPDTLDQLMPDLAAHPDLGLVSLQWRNAGTLVVPLGTVDRPREQRRDTLTVSLSGAAGHVAVVGGPRSGKSTLLRTIVTSLSLTTTPLESQFYVLDFGGGTFAPLTALPHVAGVGTRSEPEVVRRIVAEVKGIVDRRERYFRSQGIDSIETYRSRRSQGRADDGYGDVFLVIDGWGTLRSDFDDLELEIQQLAGRGLTFGLHVVTAAARWPDFRAAMRDLIGTRLELRLGDPIDSEIDRKIAALVPNNRPGRGLVPGKLHFLGGLPRIDGDGSATSLGDGVDALISAVAGAWRGPAGPKLRLLPDRITLDEVRSLAGQPPARQLLLAINEKELAPVALDVDAEPHLLLFGDGKSGKSGLLRTYVQEVMRTRTPAEAQIVVVDYRRSLLGEVPEDYLLNYLTSATQAQPALNDLATYLQNRIPGPDVTPDQLRNRSWWSGAEVFVVVDDYDLVATQQSSPVALLQPLLAQARDVGLHLVVARRSGGASRALYEPVIQSMRDLAMPGILLSGNRDEGVLLGNLRPGPAQAGRGRLVTRDRGAEVVQLAWTDPSV</sequence>
<keyword evidence="2" id="KW-1003">Cell membrane</keyword>
<dbReference type="InterPro" id="IPR050206">
    <property type="entry name" value="FtsK/SpoIIIE/SftA"/>
</dbReference>
<feature type="binding site" evidence="9">
    <location>
        <begin position="1207"/>
        <end position="1214"/>
    </location>
    <ligand>
        <name>ATP</name>
        <dbReference type="ChEBI" id="CHEBI:30616"/>
    </ligand>
</feature>
<keyword evidence="8 11" id="KW-0472">Membrane</keyword>
<evidence type="ECO:0000256" key="6">
    <source>
        <dbReference type="ARBA" id="ARBA00022840"/>
    </source>
</evidence>
<dbReference type="PROSITE" id="PS50901">
    <property type="entry name" value="FTSK"/>
    <property type="match status" value="3"/>
</dbReference>
<feature type="binding site" evidence="9">
    <location>
        <begin position="561"/>
        <end position="568"/>
    </location>
    <ligand>
        <name>ATP</name>
        <dbReference type="ChEBI" id="CHEBI:30616"/>
    </ligand>
</feature>
<feature type="compositionally biased region" description="Low complexity" evidence="10">
    <location>
        <begin position="55"/>
        <end position="69"/>
    </location>
</feature>
<dbReference type="InterPro" id="IPR027417">
    <property type="entry name" value="P-loop_NTPase"/>
</dbReference>
<dbReference type="InterPro" id="IPR002543">
    <property type="entry name" value="FtsK_dom"/>
</dbReference>
<keyword evidence="6 9" id="KW-0067">ATP-binding</keyword>
<feature type="region of interest" description="Disordered" evidence="10">
    <location>
        <begin position="51"/>
        <end position="99"/>
    </location>
</feature>
<keyword evidence="7 11" id="KW-1133">Transmembrane helix</keyword>
<dbReference type="InterPro" id="IPR023836">
    <property type="entry name" value="EccCa-like_Actinobacteria"/>
</dbReference>
<evidence type="ECO:0000256" key="3">
    <source>
        <dbReference type="ARBA" id="ARBA00022692"/>
    </source>
</evidence>
<dbReference type="NCBIfam" id="TIGR03924">
    <property type="entry name" value="T7SS_EccC_a"/>
    <property type="match status" value="1"/>
</dbReference>
<dbReference type="PANTHER" id="PTHR22683">
    <property type="entry name" value="SPORULATION PROTEIN RELATED"/>
    <property type="match status" value="1"/>
</dbReference>
<comment type="subcellular location">
    <subcellularLocation>
        <location evidence="1">Cell membrane</location>
        <topology evidence="1">Multi-pass membrane protein</topology>
    </subcellularLocation>
</comment>
<dbReference type="Proteomes" id="UP000449906">
    <property type="component" value="Unassembled WGS sequence"/>
</dbReference>
<dbReference type="NCBIfam" id="TIGR03925">
    <property type="entry name" value="T7SS_EccC_b"/>
    <property type="match status" value="1"/>
</dbReference>
<dbReference type="EMBL" id="WBVM01000004">
    <property type="protein sequence ID" value="KAB2807877.1"/>
    <property type="molecule type" value="Genomic_DNA"/>
</dbReference>
<dbReference type="GO" id="GO:0005886">
    <property type="term" value="C:plasma membrane"/>
    <property type="evidence" value="ECO:0007669"/>
    <property type="project" value="UniProtKB-SubCell"/>
</dbReference>
<protein>
    <submittedName>
        <fullName evidence="13">Type VII secretion protein EccCa</fullName>
    </submittedName>
</protein>
<dbReference type="SMART" id="SM00382">
    <property type="entry name" value="AAA"/>
    <property type="match status" value="2"/>
</dbReference>
<evidence type="ECO:0000256" key="11">
    <source>
        <dbReference type="SAM" id="Phobius"/>
    </source>
</evidence>
<dbReference type="PANTHER" id="PTHR22683:SF1">
    <property type="entry name" value="TYPE VII SECRETION SYSTEM PROTEIN ESSC"/>
    <property type="match status" value="1"/>
</dbReference>
<evidence type="ECO:0000313" key="13">
    <source>
        <dbReference type="EMBL" id="KAB2807877.1"/>
    </source>
</evidence>
<dbReference type="GO" id="GO:0005524">
    <property type="term" value="F:ATP binding"/>
    <property type="evidence" value="ECO:0007669"/>
    <property type="project" value="UniProtKB-UniRule"/>
</dbReference>
<evidence type="ECO:0000256" key="9">
    <source>
        <dbReference type="PROSITE-ProRule" id="PRU00289"/>
    </source>
</evidence>
<dbReference type="SUPFAM" id="SSF52540">
    <property type="entry name" value="P-loop containing nucleoside triphosphate hydrolases"/>
    <property type="match status" value="3"/>
</dbReference>
<dbReference type="Gene3D" id="3.40.50.300">
    <property type="entry name" value="P-loop containing nucleotide triphosphate hydrolases"/>
    <property type="match status" value="3"/>
</dbReference>
<dbReference type="Pfam" id="PF01580">
    <property type="entry name" value="FtsK_SpoIIIE"/>
    <property type="match status" value="2"/>
</dbReference>
<evidence type="ECO:0000256" key="8">
    <source>
        <dbReference type="ARBA" id="ARBA00023136"/>
    </source>
</evidence>
<keyword evidence="5 9" id="KW-0547">Nucleotide-binding</keyword>
<accession>A0A7J5DSB4</accession>
<dbReference type="GO" id="GO:0003677">
    <property type="term" value="F:DNA binding"/>
    <property type="evidence" value="ECO:0007669"/>
    <property type="project" value="InterPro"/>
</dbReference>
<reference evidence="13 14" key="1">
    <citation type="submission" date="2019-09" db="EMBL/GenBank/DDBJ databases">
        <title>Pimelobacter sp. isolated from Paulinella.</title>
        <authorList>
            <person name="Jeong S.E."/>
        </authorList>
    </citation>
    <scope>NUCLEOTIDE SEQUENCE [LARGE SCALE GENOMIC DNA]</scope>
    <source>
        <strain evidence="13 14">Pch-N</strain>
    </source>
</reference>
<evidence type="ECO:0000256" key="7">
    <source>
        <dbReference type="ARBA" id="ARBA00022989"/>
    </source>
</evidence>
<feature type="domain" description="FtsK" evidence="12">
    <location>
        <begin position="1190"/>
        <end position="1374"/>
    </location>
</feature>
<evidence type="ECO:0000256" key="1">
    <source>
        <dbReference type="ARBA" id="ARBA00004651"/>
    </source>
</evidence>
<feature type="transmembrane region" description="Helical" evidence="11">
    <location>
        <begin position="103"/>
        <end position="125"/>
    </location>
</feature>
<evidence type="ECO:0000313" key="14">
    <source>
        <dbReference type="Proteomes" id="UP000449906"/>
    </source>
</evidence>
<evidence type="ECO:0000256" key="4">
    <source>
        <dbReference type="ARBA" id="ARBA00022737"/>
    </source>
</evidence>
<feature type="binding site" evidence="9">
    <location>
        <begin position="921"/>
        <end position="928"/>
    </location>
    <ligand>
        <name>ATP</name>
        <dbReference type="ChEBI" id="CHEBI:30616"/>
    </ligand>
</feature>
<feature type="domain" description="FtsK" evidence="12">
    <location>
        <begin position="903"/>
        <end position="1093"/>
    </location>
</feature>
<comment type="caution">
    <text evidence="13">The sequence shown here is derived from an EMBL/GenBank/DDBJ whole genome shotgun (WGS) entry which is preliminary data.</text>
</comment>
<evidence type="ECO:0000256" key="10">
    <source>
        <dbReference type="SAM" id="MobiDB-lite"/>
    </source>
</evidence>
<dbReference type="InterPro" id="IPR003593">
    <property type="entry name" value="AAA+_ATPase"/>
</dbReference>
<keyword evidence="4" id="KW-0677">Repeat</keyword>
<proteinExistence type="predicted"/>